<accession>A0A927F928</accession>
<keyword evidence="1" id="KW-1133">Transmembrane helix</keyword>
<evidence type="ECO:0000313" key="2">
    <source>
        <dbReference type="EMBL" id="MBD5780579.1"/>
    </source>
</evidence>
<evidence type="ECO:0000313" key="3">
    <source>
        <dbReference type="Proteomes" id="UP000622317"/>
    </source>
</evidence>
<reference evidence="2" key="1">
    <citation type="submission" date="2020-09" db="EMBL/GenBank/DDBJ databases">
        <title>Pelagicoccus enzymogenes sp. nov. with an EPS production, isolated from marine sediment.</title>
        <authorList>
            <person name="Feng X."/>
        </authorList>
    </citation>
    <scope>NUCLEOTIDE SEQUENCE</scope>
    <source>
        <strain evidence="2">NFK12</strain>
    </source>
</reference>
<gene>
    <name evidence="2" type="ORF">IEN85_13845</name>
</gene>
<feature type="transmembrane region" description="Helical" evidence="1">
    <location>
        <begin position="86"/>
        <end position="104"/>
    </location>
</feature>
<keyword evidence="3" id="KW-1185">Reference proteome</keyword>
<dbReference type="Proteomes" id="UP000622317">
    <property type="component" value="Unassembled WGS sequence"/>
</dbReference>
<evidence type="ECO:0000256" key="1">
    <source>
        <dbReference type="SAM" id="Phobius"/>
    </source>
</evidence>
<name>A0A927F928_9BACT</name>
<dbReference type="AlphaFoldDB" id="A0A927F928"/>
<organism evidence="2 3">
    <name type="scientific">Pelagicoccus enzymogenes</name>
    <dbReference type="NCBI Taxonomy" id="2773457"/>
    <lineage>
        <taxon>Bacteria</taxon>
        <taxon>Pseudomonadati</taxon>
        <taxon>Verrucomicrobiota</taxon>
        <taxon>Opitutia</taxon>
        <taxon>Puniceicoccales</taxon>
        <taxon>Pelagicoccaceae</taxon>
        <taxon>Pelagicoccus</taxon>
    </lineage>
</organism>
<comment type="caution">
    <text evidence="2">The sequence shown here is derived from an EMBL/GenBank/DDBJ whole genome shotgun (WGS) entry which is preliminary data.</text>
</comment>
<protein>
    <submittedName>
        <fullName evidence="2">Uncharacterized protein</fullName>
    </submittedName>
</protein>
<sequence length="259" mass="29410">MDKQEAKLILSSYTLENEPSNDPQFDAAKAVAANDPELASWWKSQKQADQSLSASLRSFEVPADLRSALKVTIAEKERKRLRFAQARKWFSIAAAFVLCSYLFFEYGIDRSDDYTGPLAQRAFDYSVDGPRLSYFDRDTSKLQTWLTQNGFDLPDQLPPKLLALEGVGCRPLDWSQEKVALMCFNADTVYHLFIGMENDFPEFEASEQIGYAQQDNGWTVSKWRDQDYLFVLTAKATVDEMSQFLASYAPGNDPLSAIR</sequence>
<dbReference type="RefSeq" id="WP_191617675.1">
    <property type="nucleotide sequence ID" value="NZ_JACYFG010000036.1"/>
</dbReference>
<proteinExistence type="predicted"/>
<dbReference type="EMBL" id="JACYFG010000036">
    <property type="protein sequence ID" value="MBD5780579.1"/>
    <property type="molecule type" value="Genomic_DNA"/>
</dbReference>
<keyword evidence="1" id="KW-0812">Transmembrane</keyword>
<keyword evidence="1" id="KW-0472">Membrane</keyword>